<keyword evidence="3" id="KW-1185">Reference proteome</keyword>
<dbReference type="EMBL" id="JAAXLA010000020">
    <property type="protein sequence ID" value="NMH98263.1"/>
    <property type="molecule type" value="Genomic_DNA"/>
</dbReference>
<name>A0ABX1SDJ2_9PSEU</name>
<reference evidence="2 3" key="1">
    <citation type="submission" date="2020-04" db="EMBL/GenBank/DDBJ databases">
        <authorList>
            <person name="Klaysubun C."/>
            <person name="Duangmal K."/>
            <person name="Lipun K."/>
        </authorList>
    </citation>
    <scope>NUCLEOTIDE SEQUENCE [LARGE SCALE GENOMIC DNA]</scope>
    <source>
        <strain evidence="2 3">K10HN5</strain>
    </source>
</reference>
<evidence type="ECO:0000313" key="2">
    <source>
        <dbReference type="EMBL" id="NMH98263.1"/>
    </source>
</evidence>
<dbReference type="InterPro" id="IPR037401">
    <property type="entry name" value="SnoaL-like"/>
</dbReference>
<comment type="caution">
    <text evidence="2">The sequence shown here is derived from an EMBL/GenBank/DDBJ whole genome shotgun (WGS) entry which is preliminary data.</text>
</comment>
<gene>
    <name evidence="2" type="ORF">HF526_13215</name>
</gene>
<organism evidence="2 3">
    <name type="scientific">Pseudonocardia acidicola</name>
    <dbReference type="NCBI Taxonomy" id="2724939"/>
    <lineage>
        <taxon>Bacteria</taxon>
        <taxon>Bacillati</taxon>
        <taxon>Actinomycetota</taxon>
        <taxon>Actinomycetes</taxon>
        <taxon>Pseudonocardiales</taxon>
        <taxon>Pseudonocardiaceae</taxon>
        <taxon>Pseudonocardia</taxon>
    </lineage>
</organism>
<accession>A0ABX1SDJ2</accession>
<evidence type="ECO:0000259" key="1">
    <source>
        <dbReference type="Pfam" id="PF13577"/>
    </source>
</evidence>
<feature type="domain" description="SnoaL-like" evidence="1">
    <location>
        <begin position="7"/>
        <end position="132"/>
    </location>
</feature>
<protein>
    <submittedName>
        <fullName evidence="2">Nuclear transport factor 2 family protein</fullName>
    </submittedName>
</protein>
<sequence length="149" mass="17348">MRAAVERLVAIEEIRQLKARYFRFVDTKKWDEFAGLFTDDLKIDFEESTSKPLTKDQFVASAERHFTGAMSVHHGHVPEIEIIDAEHARGIWPMFDLVETPPESSYDSHTGWGHYTEEYRKVDGKWLISRTRLSRLKRVVLDKQPSPTS</sequence>
<dbReference type="Gene3D" id="3.10.450.50">
    <property type="match status" value="1"/>
</dbReference>
<evidence type="ECO:0000313" key="3">
    <source>
        <dbReference type="Proteomes" id="UP000820669"/>
    </source>
</evidence>
<dbReference type="SUPFAM" id="SSF54427">
    <property type="entry name" value="NTF2-like"/>
    <property type="match status" value="1"/>
</dbReference>
<proteinExistence type="predicted"/>
<dbReference type="InterPro" id="IPR032710">
    <property type="entry name" value="NTF2-like_dom_sf"/>
</dbReference>
<dbReference type="Pfam" id="PF13577">
    <property type="entry name" value="SnoaL_4"/>
    <property type="match status" value="1"/>
</dbReference>
<dbReference type="Proteomes" id="UP000820669">
    <property type="component" value="Unassembled WGS sequence"/>
</dbReference>